<accession>A0A0A2MP45</accession>
<organism evidence="2 3">
    <name type="scientific">Flavobacterium subsaxonicum WB 4.1-42 = DSM 21790</name>
    <dbReference type="NCBI Taxonomy" id="1121898"/>
    <lineage>
        <taxon>Bacteria</taxon>
        <taxon>Pseudomonadati</taxon>
        <taxon>Bacteroidota</taxon>
        <taxon>Flavobacteriia</taxon>
        <taxon>Flavobacteriales</taxon>
        <taxon>Flavobacteriaceae</taxon>
        <taxon>Flavobacterium</taxon>
    </lineage>
</organism>
<dbReference type="AlphaFoldDB" id="A0A0A2MP45"/>
<dbReference type="eggNOG" id="ENOG5032HRW">
    <property type="taxonomic scope" value="Bacteria"/>
</dbReference>
<protein>
    <recommendedName>
        <fullName evidence="4">Cytochrome C551</fullName>
    </recommendedName>
</protein>
<evidence type="ECO:0000256" key="1">
    <source>
        <dbReference type="SAM" id="SignalP"/>
    </source>
</evidence>
<keyword evidence="1" id="KW-0732">Signal</keyword>
<feature type="signal peptide" evidence="1">
    <location>
        <begin position="1"/>
        <end position="19"/>
    </location>
</feature>
<name>A0A0A2MP45_9FLAO</name>
<evidence type="ECO:0000313" key="3">
    <source>
        <dbReference type="Proteomes" id="UP000030111"/>
    </source>
</evidence>
<evidence type="ECO:0000313" key="2">
    <source>
        <dbReference type="EMBL" id="KGO93203.1"/>
    </source>
</evidence>
<feature type="chain" id="PRO_5001992628" description="Cytochrome C551" evidence="1">
    <location>
        <begin position="20"/>
        <end position="64"/>
    </location>
</feature>
<dbReference type="STRING" id="1121898.GCA_000422725_01918"/>
<keyword evidence="3" id="KW-1185">Reference proteome</keyword>
<reference evidence="2 3" key="1">
    <citation type="submission" date="2013-09" db="EMBL/GenBank/DDBJ databases">
        <authorList>
            <person name="Zeng Z."/>
            <person name="Chen C."/>
        </authorList>
    </citation>
    <scope>NUCLEOTIDE SEQUENCE [LARGE SCALE GENOMIC DNA]</scope>
    <source>
        <strain evidence="2 3">WB 4.1-42</strain>
    </source>
</reference>
<dbReference type="RefSeq" id="WP_026990746.1">
    <property type="nucleotide sequence ID" value="NZ_AUGP01000018.1"/>
</dbReference>
<sequence>MKKLIVLTALVLTATFSLTSCGKKEETTTETTTDTVVTETVEAPVAPADTVAAPAATDTVAVQK</sequence>
<proteinExistence type="predicted"/>
<gene>
    <name evidence="2" type="ORF">Q766_07805</name>
</gene>
<dbReference type="EMBL" id="JRLY01000005">
    <property type="protein sequence ID" value="KGO93203.1"/>
    <property type="molecule type" value="Genomic_DNA"/>
</dbReference>
<dbReference type="Proteomes" id="UP000030111">
    <property type="component" value="Unassembled WGS sequence"/>
</dbReference>
<dbReference type="PROSITE" id="PS51257">
    <property type="entry name" value="PROKAR_LIPOPROTEIN"/>
    <property type="match status" value="1"/>
</dbReference>
<comment type="caution">
    <text evidence="2">The sequence shown here is derived from an EMBL/GenBank/DDBJ whole genome shotgun (WGS) entry which is preliminary data.</text>
</comment>
<evidence type="ECO:0008006" key="4">
    <source>
        <dbReference type="Google" id="ProtNLM"/>
    </source>
</evidence>